<evidence type="ECO:0000259" key="9">
    <source>
        <dbReference type="Pfam" id="PF16916"/>
    </source>
</evidence>
<dbReference type="STRING" id="1209989.TepRe1_1649"/>
<evidence type="ECO:0000256" key="7">
    <source>
        <dbReference type="SAM" id="Phobius"/>
    </source>
</evidence>
<dbReference type="AlphaFoldDB" id="F4LWR3"/>
<accession>F4LWR3</accession>
<dbReference type="RefSeq" id="WP_013778707.1">
    <property type="nucleotide sequence ID" value="NC_015519.1"/>
</dbReference>
<dbReference type="InterPro" id="IPR027469">
    <property type="entry name" value="Cation_efflux_TMD_sf"/>
</dbReference>
<dbReference type="Proteomes" id="UP000010802">
    <property type="component" value="Chromosome"/>
</dbReference>
<dbReference type="PATRIC" id="fig|1209989.3.peg.2043"/>
<dbReference type="SUPFAM" id="SSF161111">
    <property type="entry name" value="Cation efflux protein transmembrane domain-like"/>
    <property type="match status" value="1"/>
</dbReference>
<name>F4LWR3_TEPAE</name>
<organism evidence="10 11">
    <name type="scientific">Tepidanaerobacter acetatoxydans (strain DSM 21804 / JCM 16047 / Re1)</name>
    <dbReference type="NCBI Taxonomy" id="1209989"/>
    <lineage>
        <taxon>Bacteria</taxon>
        <taxon>Bacillati</taxon>
        <taxon>Bacillota</taxon>
        <taxon>Clostridia</taxon>
        <taxon>Thermosediminibacterales</taxon>
        <taxon>Tepidanaerobacteraceae</taxon>
        <taxon>Tepidanaerobacter</taxon>
    </lineage>
</organism>
<dbReference type="Gene3D" id="1.20.1510.10">
    <property type="entry name" value="Cation efflux protein transmembrane domain"/>
    <property type="match status" value="1"/>
</dbReference>
<dbReference type="HOGENOM" id="CLU_013430_3_2_9"/>
<dbReference type="InterPro" id="IPR036837">
    <property type="entry name" value="Cation_efflux_CTD_sf"/>
</dbReference>
<dbReference type="KEGG" id="tep:TepRe1_1649"/>
<evidence type="ECO:0000256" key="4">
    <source>
        <dbReference type="ARBA" id="ARBA00022692"/>
    </source>
</evidence>
<feature type="domain" description="Cation efflux protein cytoplasmic" evidence="9">
    <location>
        <begin position="217"/>
        <end position="289"/>
    </location>
</feature>
<keyword evidence="3" id="KW-0813">Transport</keyword>
<keyword evidence="5 7" id="KW-1133">Transmembrane helix</keyword>
<feature type="transmembrane region" description="Helical" evidence="7">
    <location>
        <begin position="119"/>
        <end position="139"/>
    </location>
</feature>
<gene>
    <name evidence="10" type="ordered locus">TEPIRE1_1775</name>
</gene>
<evidence type="ECO:0000313" key="11">
    <source>
        <dbReference type="Proteomes" id="UP000010802"/>
    </source>
</evidence>
<feature type="transmembrane region" description="Helical" evidence="7">
    <location>
        <begin position="160"/>
        <end position="179"/>
    </location>
</feature>
<evidence type="ECO:0000256" key="6">
    <source>
        <dbReference type="ARBA" id="ARBA00023136"/>
    </source>
</evidence>
<dbReference type="InterPro" id="IPR027470">
    <property type="entry name" value="Cation_efflux_CTD"/>
</dbReference>
<dbReference type="OrthoDB" id="9806522at2"/>
<reference evidence="11" key="1">
    <citation type="journal article" date="2013" name="Genome Announc.">
        <title>First genome sequence of a syntrophic acetate-oxidizing bacterium, Tepidanaerobacter acetatoxydans strain Re1.</title>
        <authorList>
            <person name="Manzoor S."/>
            <person name="Bongcam-Rudloff E."/>
            <person name="Schnurer A."/>
            <person name="Muller B."/>
        </authorList>
    </citation>
    <scope>NUCLEOTIDE SEQUENCE [LARGE SCALE GENOMIC DNA]</scope>
    <source>
        <strain evidence="11">Re1</strain>
    </source>
</reference>
<dbReference type="FunFam" id="1.20.1510.10:FF:000006">
    <property type="entry name" value="Divalent cation efflux transporter"/>
    <property type="match status" value="1"/>
</dbReference>
<evidence type="ECO:0000259" key="8">
    <source>
        <dbReference type="Pfam" id="PF01545"/>
    </source>
</evidence>
<dbReference type="PANTHER" id="PTHR43840:SF15">
    <property type="entry name" value="MITOCHONDRIAL METAL TRANSPORTER 1-RELATED"/>
    <property type="match status" value="1"/>
</dbReference>
<feature type="domain" description="Cation efflux protein transmembrane" evidence="8">
    <location>
        <begin position="17"/>
        <end position="210"/>
    </location>
</feature>
<dbReference type="NCBIfam" id="TIGR01297">
    <property type="entry name" value="CDF"/>
    <property type="match status" value="1"/>
</dbReference>
<keyword evidence="4 7" id="KW-0812">Transmembrane</keyword>
<dbReference type="GO" id="GO:0006882">
    <property type="term" value="P:intracellular zinc ion homeostasis"/>
    <property type="evidence" value="ECO:0007669"/>
    <property type="project" value="TreeGrafter"/>
</dbReference>
<dbReference type="eggNOG" id="COG0053">
    <property type="taxonomic scope" value="Bacteria"/>
</dbReference>
<dbReference type="GO" id="GO:0005886">
    <property type="term" value="C:plasma membrane"/>
    <property type="evidence" value="ECO:0007669"/>
    <property type="project" value="TreeGrafter"/>
</dbReference>
<dbReference type="Gene3D" id="3.30.70.1350">
    <property type="entry name" value="Cation efflux protein, cytoplasmic domain"/>
    <property type="match status" value="1"/>
</dbReference>
<dbReference type="InterPro" id="IPR050291">
    <property type="entry name" value="CDF_Transporter"/>
</dbReference>
<dbReference type="GO" id="GO:0015093">
    <property type="term" value="F:ferrous iron transmembrane transporter activity"/>
    <property type="evidence" value="ECO:0007669"/>
    <property type="project" value="TreeGrafter"/>
</dbReference>
<accession>L0S277</accession>
<evidence type="ECO:0000256" key="1">
    <source>
        <dbReference type="ARBA" id="ARBA00004141"/>
    </source>
</evidence>
<proteinExistence type="inferred from homology"/>
<keyword evidence="11" id="KW-1185">Reference proteome</keyword>
<dbReference type="GO" id="GO:0015341">
    <property type="term" value="F:zinc efflux antiporter activity"/>
    <property type="evidence" value="ECO:0007669"/>
    <property type="project" value="TreeGrafter"/>
</dbReference>
<dbReference type="GO" id="GO:0015086">
    <property type="term" value="F:cadmium ion transmembrane transporter activity"/>
    <property type="evidence" value="ECO:0007669"/>
    <property type="project" value="TreeGrafter"/>
</dbReference>
<dbReference type="KEGG" id="tae:TepiRe1_1775"/>
<dbReference type="Pfam" id="PF16916">
    <property type="entry name" value="ZT_dimer"/>
    <property type="match status" value="1"/>
</dbReference>
<feature type="transmembrane region" description="Helical" evidence="7">
    <location>
        <begin position="85"/>
        <end position="107"/>
    </location>
</feature>
<keyword evidence="6 7" id="KW-0472">Membrane</keyword>
<comment type="subcellular location">
    <subcellularLocation>
        <location evidence="1">Membrane</location>
        <topology evidence="1">Multi-pass membrane protein</topology>
    </subcellularLocation>
</comment>
<dbReference type="InterPro" id="IPR002524">
    <property type="entry name" value="Cation_efflux"/>
</dbReference>
<evidence type="ECO:0000256" key="2">
    <source>
        <dbReference type="ARBA" id="ARBA00008114"/>
    </source>
</evidence>
<dbReference type="EMBL" id="HF563609">
    <property type="protein sequence ID" value="CCP26569.1"/>
    <property type="molecule type" value="Genomic_DNA"/>
</dbReference>
<evidence type="ECO:0000256" key="5">
    <source>
        <dbReference type="ARBA" id="ARBA00022989"/>
    </source>
</evidence>
<dbReference type="Pfam" id="PF01545">
    <property type="entry name" value="Cation_efflux"/>
    <property type="match status" value="1"/>
</dbReference>
<comment type="similarity">
    <text evidence="2">Belongs to the cation diffusion facilitator (CDF) transporter (TC 2.A.4) family.</text>
</comment>
<sequence>MGIKENSNRIREINKVLWIILALNFAVSIMKLIVGYTISSSSMVADGFHSFSDGSSNIVGLVGTALASRPADESHPYGHKKFETFTAIGISFLLFIVSINIIKSGIAKLTSPIIPQVDVYSFVVMIITMAINIFVIIYETREGKKLNSDILVSDAIHTKSDVYVSLSVILSLIAVKLGYLILDPIISFIISIMIIKAGINILANSSKVLCDAAVVDSKKVVEVVSGINGVLNCHQVRSRGREDDFSLDLHILVDPSMSVEESHKLHHVIEKEIRKHFSGVHYINIHIEPLKIKEISTSH</sequence>
<evidence type="ECO:0000256" key="3">
    <source>
        <dbReference type="ARBA" id="ARBA00022448"/>
    </source>
</evidence>
<evidence type="ECO:0000313" key="10">
    <source>
        <dbReference type="EMBL" id="CCP26569.1"/>
    </source>
</evidence>
<dbReference type="InterPro" id="IPR058533">
    <property type="entry name" value="Cation_efflux_TM"/>
</dbReference>
<dbReference type="PANTHER" id="PTHR43840">
    <property type="entry name" value="MITOCHONDRIAL METAL TRANSPORTER 1-RELATED"/>
    <property type="match status" value="1"/>
</dbReference>
<dbReference type="SUPFAM" id="SSF160240">
    <property type="entry name" value="Cation efflux protein cytoplasmic domain-like"/>
    <property type="match status" value="1"/>
</dbReference>
<protein>
    <submittedName>
        <fullName evidence="10">Cation diffusion facilitator family transporter</fullName>
    </submittedName>
</protein>
<feature type="transmembrane region" description="Helical" evidence="7">
    <location>
        <begin position="16"/>
        <end position="34"/>
    </location>
</feature>